<protein>
    <submittedName>
        <fullName evidence="1">Unannotated protein</fullName>
    </submittedName>
</protein>
<name>A0A6J7FSC8_9ZZZZ</name>
<dbReference type="PANTHER" id="PTHR31793">
    <property type="entry name" value="4-HYDROXYBENZOYL-COA THIOESTERASE FAMILY MEMBER"/>
    <property type="match status" value="1"/>
</dbReference>
<dbReference type="InterPro" id="IPR029069">
    <property type="entry name" value="HotDog_dom_sf"/>
</dbReference>
<dbReference type="EMBL" id="CAFBMJ010000026">
    <property type="protein sequence ID" value="CAB4898336.1"/>
    <property type="molecule type" value="Genomic_DNA"/>
</dbReference>
<dbReference type="Gene3D" id="3.10.129.10">
    <property type="entry name" value="Hotdog Thioesterase"/>
    <property type="match status" value="1"/>
</dbReference>
<dbReference type="EMBL" id="CAFBNR010000035">
    <property type="protein sequence ID" value="CAB4963928.1"/>
    <property type="molecule type" value="Genomic_DNA"/>
</dbReference>
<sequence>MSANAPRSSSVSPLAPWQPGDVVPAPLDIYSCLVEQEWVDYNGHMTEAAYLSAFGWGSDALFTYIGDNDAYRAAGNSFYTVETHIVYEDEAFLNEPLRIETRVLDVDAKRLHIHHTMFNGESGKRLSTTEQMLVHVDMNAGKSAPILPHVAAALEAIALSHSSLPTPEDVGRVMKIKKK</sequence>
<dbReference type="CDD" id="cd00586">
    <property type="entry name" value="4HBT"/>
    <property type="match status" value="1"/>
</dbReference>
<dbReference type="AlphaFoldDB" id="A0A6J7FSC8"/>
<gene>
    <name evidence="1" type="ORF">UFOPK3573_00508</name>
    <name evidence="2" type="ORF">UFOPK3879_00844</name>
</gene>
<dbReference type="Pfam" id="PF13279">
    <property type="entry name" value="4HBT_2"/>
    <property type="match status" value="1"/>
</dbReference>
<accession>A0A6J7FSC8</accession>
<proteinExistence type="predicted"/>
<dbReference type="InterPro" id="IPR050563">
    <property type="entry name" value="4-hydroxybenzoyl-CoA_TE"/>
</dbReference>
<dbReference type="GO" id="GO:0047617">
    <property type="term" value="F:fatty acyl-CoA hydrolase activity"/>
    <property type="evidence" value="ECO:0007669"/>
    <property type="project" value="TreeGrafter"/>
</dbReference>
<dbReference type="SUPFAM" id="SSF54637">
    <property type="entry name" value="Thioesterase/thiol ester dehydrase-isomerase"/>
    <property type="match status" value="1"/>
</dbReference>
<evidence type="ECO:0000313" key="2">
    <source>
        <dbReference type="EMBL" id="CAB4963928.1"/>
    </source>
</evidence>
<reference evidence="1" key="1">
    <citation type="submission" date="2020-05" db="EMBL/GenBank/DDBJ databases">
        <authorList>
            <person name="Chiriac C."/>
            <person name="Salcher M."/>
            <person name="Ghai R."/>
            <person name="Kavagutti S V."/>
        </authorList>
    </citation>
    <scope>NUCLEOTIDE SEQUENCE</scope>
</reference>
<dbReference type="PANTHER" id="PTHR31793:SF2">
    <property type="entry name" value="BLR1345 PROTEIN"/>
    <property type="match status" value="1"/>
</dbReference>
<evidence type="ECO:0000313" key="1">
    <source>
        <dbReference type="EMBL" id="CAB4898336.1"/>
    </source>
</evidence>
<organism evidence="1">
    <name type="scientific">freshwater metagenome</name>
    <dbReference type="NCBI Taxonomy" id="449393"/>
    <lineage>
        <taxon>unclassified sequences</taxon>
        <taxon>metagenomes</taxon>
        <taxon>ecological metagenomes</taxon>
    </lineage>
</organism>